<proteinExistence type="predicted"/>
<evidence type="ECO:0000313" key="2">
    <source>
        <dbReference type="Proteomes" id="UP001476247"/>
    </source>
</evidence>
<keyword evidence="2" id="KW-1185">Reference proteome</keyword>
<dbReference type="InterPro" id="IPR036869">
    <property type="entry name" value="J_dom_sf"/>
</dbReference>
<protein>
    <submittedName>
        <fullName evidence="1">Uncharacterized protein</fullName>
    </submittedName>
</protein>
<comment type="caution">
    <text evidence="1">The sequence shown here is derived from an EMBL/GenBank/DDBJ whole genome shotgun (WGS) entry which is preliminary data.</text>
</comment>
<dbReference type="SUPFAM" id="SSF46565">
    <property type="entry name" value="Chaperone J-domain"/>
    <property type="match status" value="1"/>
</dbReference>
<organism evidence="1 2">
    <name type="scientific">Helicostylum pulchrum</name>
    <dbReference type="NCBI Taxonomy" id="562976"/>
    <lineage>
        <taxon>Eukaryota</taxon>
        <taxon>Fungi</taxon>
        <taxon>Fungi incertae sedis</taxon>
        <taxon>Mucoromycota</taxon>
        <taxon>Mucoromycotina</taxon>
        <taxon>Mucoromycetes</taxon>
        <taxon>Mucorales</taxon>
        <taxon>Mucorineae</taxon>
        <taxon>Mucoraceae</taxon>
        <taxon>Helicostylum</taxon>
    </lineage>
</organism>
<dbReference type="EMBL" id="BAABUJ010000011">
    <property type="protein sequence ID" value="GAA5798844.1"/>
    <property type="molecule type" value="Genomic_DNA"/>
</dbReference>
<name>A0ABP9XVP4_9FUNG</name>
<accession>A0ABP9XVP4</accession>
<dbReference type="Proteomes" id="UP001476247">
    <property type="component" value="Unassembled WGS sequence"/>
</dbReference>
<gene>
    <name evidence="1" type="ORF">HPULCUR_004250</name>
</gene>
<sequence>MISQCLLGHEEIGEKYILVNDILSASNHYEALGVSGDSSCDEIRRAYIKFELLRLYELQEEIRSLSYFDVWRRIKLSITIAKVVIQIPLTINSAIKQEDKLVGKYQDEGGLLGLQIEYGLQKVVTMFESSESYASEWVNTP</sequence>
<evidence type="ECO:0000313" key="1">
    <source>
        <dbReference type="EMBL" id="GAA5798844.1"/>
    </source>
</evidence>
<reference evidence="1 2" key="1">
    <citation type="submission" date="2024-04" db="EMBL/GenBank/DDBJ databases">
        <title>genome sequences of Mucor flavus KT1a and Helicostylum pulchrum KT1b strains isolation_sourced from the surface of a dry-aged beef.</title>
        <authorList>
            <person name="Toyotome T."/>
            <person name="Hosono M."/>
            <person name="Torimaru M."/>
            <person name="Fukuda K."/>
            <person name="Mikami N."/>
        </authorList>
    </citation>
    <scope>NUCLEOTIDE SEQUENCE [LARGE SCALE GENOMIC DNA]</scope>
    <source>
        <strain evidence="1 2">KT1b</strain>
    </source>
</reference>